<evidence type="ECO:0000256" key="8">
    <source>
        <dbReference type="ARBA" id="ARBA00051875"/>
    </source>
</evidence>
<comment type="subunit">
    <text evidence="2 10">Homodimer.</text>
</comment>
<dbReference type="GO" id="GO:0005829">
    <property type="term" value="C:cytosol"/>
    <property type="evidence" value="ECO:0007669"/>
    <property type="project" value="TreeGrafter"/>
</dbReference>
<evidence type="ECO:0000313" key="13">
    <source>
        <dbReference type="Proteomes" id="UP000028401"/>
    </source>
</evidence>
<name>A0A084AA75_LACLC</name>
<comment type="similarity">
    <text evidence="1 10 11">Belongs to the HAM1 NTPase family.</text>
</comment>
<feature type="binding site" evidence="10">
    <location>
        <position position="72"/>
    </location>
    <ligand>
        <name>substrate</name>
    </ligand>
</feature>
<gene>
    <name evidence="12" type="ORF">U725_01652</name>
</gene>
<comment type="function">
    <text evidence="10">Pyrophosphatase that catalyzes the hydrolysis of nucleoside triphosphates to their monophosphate derivatives, with a high preference for the non-canonical purine nucleotides XTP (xanthosine triphosphate), dITP (deoxyinosine triphosphate) and ITP. Seems to function as a house-cleaning enzyme that removes non-canonical purine nucleotides from the nucleotide pool, thus preventing their incorporation into DNA/RNA and avoiding chromosomal lesions.</text>
</comment>
<dbReference type="EMBL" id="AZSI01000051">
    <property type="protein sequence ID" value="KEY62204.1"/>
    <property type="molecule type" value="Genomic_DNA"/>
</dbReference>
<dbReference type="GO" id="GO:0000166">
    <property type="term" value="F:nucleotide binding"/>
    <property type="evidence" value="ECO:0007669"/>
    <property type="project" value="UniProtKB-KW"/>
</dbReference>
<protein>
    <recommendedName>
        <fullName evidence="10">dITP/XTP pyrophosphatase</fullName>
        <ecNumber evidence="10">3.6.1.66</ecNumber>
    </recommendedName>
    <alternativeName>
        <fullName evidence="10">Non-canonical purine NTP pyrophosphatase</fullName>
    </alternativeName>
    <alternativeName>
        <fullName evidence="10">Non-standard purine NTP pyrophosphatase</fullName>
    </alternativeName>
    <alternativeName>
        <fullName evidence="10">Nucleoside-triphosphate diphosphatase</fullName>
    </alternativeName>
    <alternativeName>
        <fullName evidence="10">Nucleoside-triphosphate pyrophosphatase</fullName>
        <shortName evidence="10">NTPase</shortName>
    </alternativeName>
</protein>
<comment type="caution">
    <text evidence="12">The sequence shown here is derived from an EMBL/GenBank/DDBJ whole genome shotgun (WGS) entry which is preliminary data.</text>
</comment>
<evidence type="ECO:0000256" key="10">
    <source>
        <dbReference type="HAMAP-Rule" id="MF_01405"/>
    </source>
</evidence>
<keyword evidence="4 10" id="KW-0547">Nucleotide-binding</keyword>
<dbReference type="NCBIfam" id="NF011397">
    <property type="entry name" value="PRK14822.1"/>
    <property type="match status" value="1"/>
</dbReference>
<evidence type="ECO:0000313" key="12">
    <source>
        <dbReference type="EMBL" id="KEY62204.1"/>
    </source>
</evidence>
<dbReference type="GO" id="GO:0046872">
    <property type="term" value="F:metal ion binding"/>
    <property type="evidence" value="ECO:0007669"/>
    <property type="project" value="UniProtKB-KW"/>
</dbReference>
<evidence type="ECO:0000256" key="11">
    <source>
        <dbReference type="RuleBase" id="RU003781"/>
    </source>
</evidence>
<keyword evidence="5 10" id="KW-0378">Hydrolase</keyword>
<organism evidence="12 13">
    <name type="scientific">Lactococcus cremoris subsp. cremoris GE214</name>
    <dbReference type="NCBI Taxonomy" id="1415168"/>
    <lineage>
        <taxon>Bacteria</taxon>
        <taxon>Bacillati</taxon>
        <taxon>Bacillota</taxon>
        <taxon>Bacilli</taxon>
        <taxon>Lactobacillales</taxon>
        <taxon>Streptococcaceae</taxon>
        <taxon>Lactococcus</taxon>
        <taxon>Lactococcus cremoris subsp. cremoris</taxon>
    </lineage>
</organism>
<comment type="catalytic activity">
    <reaction evidence="10">
        <text>ITP + H2O = IMP + diphosphate + H(+)</text>
        <dbReference type="Rhea" id="RHEA:29399"/>
        <dbReference type="ChEBI" id="CHEBI:15377"/>
        <dbReference type="ChEBI" id="CHEBI:15378"/>
        <dbReference type="ChEBI" id="CHEBI:33019"/>
        <dbReference type="ChEBI" id="CHEBI:58053"/>
        <dbReference type="ChEBI" id="CHEBI:61402"/>
        <dbReference type="EC" id="3.6.1.66"/>
    </reaction>
</comment>
<dbReference type="GO" id="GO:0036220">
    <property type="term" value="F:ITP diphosphatase activity"/>
    <property type="evidence" value="ECO:0007669"/>
    <property type="project" value="UniProtKB-UniRule"/>
</dbReference>
<feature type="binding site" evidence="10">
    <location>
        <begin position="9"/>
        <end position="14"/>
    </location>
    <ligand>
        <name>substrate</name>
    </ligand>
</feature>
<dbReference type="Pfam" id="PF01725">
    <property type="entry name" value="Ham1p_like"/>
    <property type="match status" value="1"/>
</dbReference>
<dbReference type="FunFam" id="3.90.950.10:FF:000001">
    <property type="entry name" value="dITP/XTP pyrophosphatase"/>
    <property type="match status" value="1"/>
</dbReference>
<dbReference type="InterPro" id="IPR029001">
    <property type="entry name" value="ITPase-like_fam"/>
</dbReference>
<keyword evidence="7 10" id="KW-0546">Nucleotide metabolism</keyword>
<dbReference type="GO" id="GO:0036222">
    <property type="term" value="F:XTP diphosphatase activity"/>
    <property type="evidence" value="ECO:0007669"/>
    <property type="project" value="UniProtKB-UniRule"/>
</dbReference>
<dbReference type="PANTHER" id="PTHR11067:SF9">
    <property type="entry name" value="INOSINE TRIPHOSPHATE PYROPHOSPHATASE"/>
    <property type="match status" value="1"/>
</dbReference>
<dbReference type="GO" id="GO:0009146">
    <property type="term" value="P:purine nucleoside triphosphate catabolic process"/>
    <property type="evidence" value="ECO:0007669"/>
    <property type="project" value="UniProtKB-UniRule"/>
</dbReference>
<dbReference type="SUPFAM" id="SSF52972">
    <property type="entry name" value="ITPase-like"/>
    <property type="match status" value="1"/>
</dbReference>
<dbReference type="NCBIfam" id="NF002698">
    <property type="entry name" value="PRK02491.1"/>
    <property type="match status" value="1"/>
</dbReference>
<dbReference type="InterPro" id="IPR002637">
    <property type="entry name" value="RdgB/HAM1"/>
</dbReference>
<evidence type="ECO:0000256" key="6">
    <source>
        <dbReference type="ARBA" id="ARBA00022842"/>
    </source>
</evidence>
<dbReference type="AlphaFoldDB" id="A0A084AA75"/>
<evidence type="ECO:0000256" key="4">
    <source>
        <dbReference type="ARBA" id="ARBA00022741"/>
    </source>
</evidence>
<dbReference type="CDD" id="cd00515">
    <property type="entry name" value="HAM1"/>
    <property type="match status" value="1"/>
</dbReference>
<dbReference type="GO" id="GO:0017111">
    <property type="term" value="F:ribonucleoside triphosphate phosphatase activity"/>
    <property type="evidence" value="ECO:0007669"/>
    <property type="project" value="InterPro"/>
</dbReference>
<comment type="cofactor">
    <cofactor evidence="10">
        <name>Mg(2+)</name>
        <dbReference type="ChEBI" id="CHEBI:18420"/>
    </cofactor>
    <text evidence="10">Binds 1 Mg(2+) ion per subunit.</text>
</comment>
<evidence type="ECO:0000256" key="5">
    <source>
        <dbReference type="ARBA" id="ARBA00022801"/>
    </source>
</evidence>
<dbReference type="GO" id="GO:0035870">
    <property type="term" value="F:dITP diphosphatase activity"/>
    <property type="evidence" value="ECO:0007669"/>
    <property type="project" value="UniProtKB-UniRule"/>
</dbReference>
<dbReference type="SMR" id="A0A084AA75"/>
<feature type="binding site" evidence="10">
    <location>
        <begin position="156"/>
        <end position="159"/>
    </location>
    <ligand>
        <name>substrate</name>
    </ligand>
</feature>
<evidence type="ECO:0000256" key="9">
    <source>
        <dbReference type="ARBA" id="ARBA00052017"/>
    </source>
</evidence>
<dbReference type="Gene3D" id="3.90.950.10">
    <property type="match status" value="1"/>
</dbReference>
<dbReference type="PANTHER" id="PTHR11067">
    <property type="entry name" value="INOSINE TRIPHOSPHATE PYROPHOSPHATASE/HAM1 PROTEIN"/>
    <property type="match status" value="1"/>
</dbReference>
<dbReference type="PATRIC" id="fig|1415168.3.peg.1723"/>
<evidence type="ECO:0000256" key="7">
    <source>
        <dbReference type="ARBA" id="ARBA00023080"/>
    </source>
</evidence>
<feature type="binding site" evidence="10">
    <location>
        <position position="71"/>
    </location>
    <ligand>
        <name>Mg(2+)</name>
        <dbReference type="ChEBI" id="CHEBI:18420"/>
    </ligand>
</feature>
<comment type="catalytic activity">
    <reaction evidence="8 10">
        <text>dITP + H2O = dIMP + diphosphate + H(+)</text>
        <dbReference type="Rhea" id="RHEA:28342"/>
        <dbReference type="ChEBI" id="CHEBI:15377"/>
        <dbReference type="ChEBI" id="CHEBI:15378"/>
        <dbReference type="ChEBI" id="CHEBI:33019"/>
        <dbReference type="ChEBI" id="CHEBI:61194"/>
        <dbReference type="ChEBI" id="CHEBI:61382"/>
        <dbReference type="EC" id="3.6.1.66"/>
    </reaction>
</comment>
<keyword evidence="6 10" id="KW-0460">Magnesium</keyword>
<dbReference type="InterPro" id="IPR020922">
    <property type="entry name" value="dITP/XTP_pyrophosphatase"/>
</dbReference>
<dbReference type="NCBIfam" id="TIGR00042">
    <property type="entry name" value="RdgB/HAM1 family non-canonical purine NTP pyrophosphatase"/>
    <property type="match status" value="1"/>
</dbReference>
<feature type="binding site" evidence="10">
    <location>
        <position position="178"/>
    </location>
    <ligand>
        <name>substrate</name>
    </ligand>
</feature>
<dbReference type="Proteomes" id="UP000028401">
    <property type="component" value="Unassembled WGS sequence"/>
</dbReference>
<dbReference type="EC" id="3.6.1.66" evidence="10"/>
<proteinExistence type="inferred from homology"/>
<comment type="catalytic activity">
    <reaction evidence="9 10">
        <text>XTP + H2O = XMP + diphosphate + H(+)</text>
        <dbReference type="Rhea" id="RHEA:28610"/>
        <dbReference type="ChEBI" id="CHEBI:15377"/>
        <dbReference type="ChEBI" id="CHEBI:15378"/>
        <dbReference type="ChEBI" id="CHEBI:33019"/>
        <dbReference type="ChEBI" id="CHEBI:57464"/>
        <dbReference type="ChEBI" id="CHEBI:61314"/>
        <dbReference type="EC" id="3.6.1.66"/>
    </reaction>
</comment>
<feature type="binding site" evidence="10">
    <location>
        <begin position="183"/>
        <end position="184"/>
    </location>
    <ligand>
        <name>substrate</name>
    </ligand>
</feature>
<sequence length="201" mass="22432">MENTLIIATRNPGKTKEFKKLFADFGYEIKDLSDYPELPEIEETGSTFEENARLKAEQIAELTGQVVIGDDSGLCVDVLGGLPGIWSHRFSAPDPTDEKNIAKLLHELAPTAITPERRSAHFHTTLVAARPNHDSLVVEADWNGYIALAPKGENGFGYDPVFMVDAFRTAAELSEKEKNQLSHRGQALRKLMQELPEWLEK</sequence>
<dbReference type="GO" id="GO:0009117">
    <property type="term" value="P:nucleotide metabolic process"/>
    <property type="evidence" value="ECO:0007669"/>
    <property type="project" value="UniProtKB-KW"/>
</dbReference>
<evidence type="ECO:0000256" key="1">
    <source>
        <dbReference type="ARBA" id="ARBA00008023"/>
    </source>
</evidence>
<evidence type="ECO:0000256" key="2">
    <source>
        <dbReference type="ARBA" id="ARBA00011738"/>
    </source>
</evidence>
<reference evidence="12 13" key="1">
    <citation type="submission" date="2014-06" db="EMBL/GenBank/DDBJ databases">
        <title>Draft genome sequence of the putrescine producing strain Lactococcus lactis subsp cremoris GE214.</title>
        <authorList>
            <person name="Ladero V."/>
            <person name="Linares D.M."/>
            <person name="del Rio B."/>
            <person name="Mayo B."/>
            <person name="Martin M.C."/>
            <person name="Fernandez M."/>
            <person name="Alvarez M.A."/>
        </authorList>
    </citation>
    <scope>NUCLEOTIDE SEQUENCE [LARGE SCALE GENOMIC DNA]</scope>
    <source>
        <strain evidence="12 13">GE214</strain>
    </source>
</reference>
<keyword evidence="3 10" id="KW-0479">Metal-binding</keyword>
<dbReference type="HAMAP" id="MF_01405">
    <property type="entry name" value="Non_canon_purine_NTPase"/>
    <property type="match status" value="1"/>
</dbReference>
<evidence type="ECO:0000256" key="3">
    <source>
        <dbReference type="ARBA" id="ARBA00022723"/>
    </source>
</evidence>
<feature type="active site" description="Proton acceptor" evidence="10">
    <location>
        <position position="71"/>
    </location>
</feature>
<accession>A0A084AA75</accession>
<feature type="binding site" evidence="10">
    <location>
        <position position="42"/>
    </location>
    <ligand>
        <name>Mg(2+)</name>
        <dbReference type="ChEBI" id="CHEBI:18420"/>
    </ligand>
</feature>